<evidence type="ECO:0000256" key="1">
    <source>
        <dbReference type="SAM" id="MobiDB-lite"/>
    </source>
</evidence>
<dbReference type="OrthoDB" id="6077919at2759"/>
<feature type="region of interest" description="Disordered" evidence="1">
    <location>
        <begin position="1"/>
        <end position="36"/>
    </location>
</feature>
<organism evidence="2 3">
    <name type="scientific">Puccinia coronata f. sp. avenae</name>
    <dbReference type="NCBI Taxonomy" id="200324"/>
    <lineage>
        <taxon>Eukaryota</taxon>
        <taxon>Fungi</taxon>
        <taxon>Dikarya</taxon>
        <taxon>Basidiomycota</taxon>
        <taxon>Pucciniomycotina</taxon>
        <taxon>Pucciniomycetes</taxon>
        <taxon>Pucciniales</taxon>
        <taxon>Pucciniaceae</taxon>
        <taxon>Puccinia</taxon>
    </lineage>
</organism>
<feature type="compositionally biased region" description="Polar residues" evidence="1">
    <location>
        <begin position="1"/>
        <end position="15"/>
    </location>
</feature>
<dbReference type="Proteomes" id="UP000235388">
    <property type="component" value="Unassembled WGS sequence"/>
</dbReference>
<gene>
    <name evidence="2" type="ORF">PCANC_15031</name>
</gene>
<protein>
    <submittedName>
        <fullName evidence="2">Uncharacterized protein</fullName>
    </submittedName>
</protein>
<comment type="caution">
    <text evidence="2">The sequence shown here is derived from an EMBL/GenBank/DDBJ whole genome shotgun (WGS) entry which is preliminary data.</text>
</comment>
<keyword evidence="3" id="KW-1185">Reference proteome</keyword>
<feature type="compositionally biased region" description="Low complexity" evidence="1">
    <location>
        <begin position="16"/>
        <end position="36"/>
    </location>
</feature>
<proteinExistence type="predicted"/>
<accession>A0A2N5U7Y6</accession>
<dbReference type="AlphaFoldDB" id="A0A2N5U7Y6"/>
<name>A0A2N5U7Y6_9BASI</name>
<evidence type="ECO:0000313" key="2">
    <source>
        <dbReference type="EMBL" id="PLW33862.1"/>
    </source>
</evidence>
<reference evidence="2 3" key="1">
    <citation type="submission" date="2017-11" db="EMBL/GenBank/DDBJ databases">
        <title>De novo assembly and phasing of dikaryotic genomes from two isolates of Puccinia coronata f. sp. avenae, the causal agent of oat crown rust.</title>
        <authorList>
            <person name="Miller M.E."/>
            <person name="Zhang Y."/>
            <person name="Omidvar V."/>
            <person name="Sperschneider J."/>
            <person name="Schwessinger B."/>
            <person name="Raley C."/>
            <person name="Palmer J.M."/>
            <person name="Garnica D."/>
            <person name="Upadhyaya N."/>
            <person name="Rathjen J."/>
            <person name="Taylor J.M."/>
            <person name="Park R.F."/>
            <person name="Dodds P.N."/>
            <person name="Hirsch C.D."/>
            <person name="Kianian S.F."/>
            <person name="Figueroa M."/>
        </authorList>
    </citation>
    <scope>NUCLEOTIDE SEQUENCE [LARGE SCALE GENOMIC DNA]</scope>
    <source>
        <strain evidence="2">12NC29</strain>
    </source>
</reference>
<dbReference type="STRING" id="200324.A0A2N5U7Y6"/>
<sequence>MSSGYGSNQYPQYPGSNRRTSTSSSANPSSLNNLNASQSFAHHPASNVNSYVQYPAGHGYSQGLSIQNNDSGSTTSHNRDIYGRQQYPSELGLGGPSYNSPVQPSGAPLGSLYNPLLSNNTLLQQNLGINSGGGLNQDSYLSPSLGTTCPNPSHTSEPRPSHGVVLAQHAEKVLEGPLRWRNMNLFTLVKDHTFALFVEELSIPPVTSSATKPYTRRLNKENTSSFSGGASRFLLVENDATTIESAADYLTFNTITFPIEFIPRPVMIAGDVVINFTSSYTEDYILYMHHIPS</sequence>
<evidence type="ECO:0000313" key="3">
    <source>
        <dbReference type="Proteomes" id="UP000235388"/>
    </source>
</evidence>
<feature type="region of interest" description="Disordered" evidence="1">
    <location>
        <begin position="86"/>
        <end position="106"/>
    </location>
</feature>
<dbReference type="EMBL" id="PGCJ01000290">
    <property type="protein sequence ID" value="PLW33862.1"/>
    <property type="molecule type" value="Genomic_DNA"/>
</dbReference>